<evidence type="ECO:0000313" key="2">
    <source>
        <dbReference type="EMBL" id="KKM12993.1"/>
    </source>
</evidence>
<accession>A0A0F9KCQ8</accession>
<dbReference type="SUPFAM" id="SSF52540">
    <property type="entry name" value="P-loop containing nucleoside triphosphate hydrolases"/>
    <property type="match status" value="1"/>
</dbReference>
<dbReference type="PANTHER" id="PTHR23305">
    <property type="entry name" value="OBG GTPASE FAMILY"/>
    <property type="match status" value="1"/>
</dbReference>
<organism evidence="2">
    <name type="scientific">marine sediment metagenome</name>
    <dbReference type="NCBI Taxonomy" id="412755"/>
    <lineage>
        <taxon>unclassified sequences</taxon>
        <taxon>metagenomes</taxon>
        <taxon>ecological metagenomes</taxon>
    </lineage>
</organism>
<dbReference type="InterPro" id="IPR023192">
    <property type="entry name" value="TGS-like_dom_sf"/>
</dbReference>
<dbReference type="Pfam" id="PF00005">
    <property type="entry name" value="ABC_tran"/>
    <property type="match status" value="1"/>
</dbReference>
<dbReference type="PANTHER" id="PTHR23305:SF18">
    <property type="entry name" value="OBG-TYPE G DOMAIN-CONTAINING PROTEIN"/>
    <property type="match status" value="1"/>
</dbReference>
<comment type="caution">
    <text evidence="2">The sequence shown here is derived from an EMBL/GenBank/DDBJ whole genome shotgun (WGS) entry which is preliminary data.</text>
</comment>
<name>A0A0F9KCQ8_9ZZZZ</name>
<dbReference type="AlphaFoldDB" id="A0A0F9KCQ8"/>
<sequence length="224" mass="24502">MTEVLLDIRNLHKSFGALKATDDVSLTLRKGEIHALIGPNGAGKTTIFNALTKGKADTGSLAPHIGIAKVPEPRLKILADILHPKRVVPAEVRYIDIGASVKDKAISGQLLSQLSNVDALINVVRAFSDERIPHVEGSLDVERDIATIHLELAFSDLALLERRLPRIDISLKGAKQSERQGLLHEQEMLMKVKADLEKPIKSLGEKEIEIDLSEGVKTKVKILV</sequence>
<reference evidence="2" key="1">
    <citation type="journal article" date="2015" name="Nature">
        <title>Complex archaea that bridge the gap between prokaryotes and eukaryotes.</title>
        <authorList>
            <person name="Spang A."/>
            <person name="Saw J.H."/>
            <person name="Jorgensen S.L."/>
            <person name="Zaremba-Niedzwiedzka K."/>
            <person name="Martijn J."/>
            <person name="Lind A.E."/>
            <person name="van Eijk R."/>
            <person name="Schleper C."/>
            <person name="Guy L."/>
            <person name="Ettema T.J."/>
        </authorList>
    </citation>
    <scope>NUCLEOTIDE SEQUENCE</scope>
</reference>
<dbReference type="EMBL" id="LAZR01015450">
    <property type="protein sequence ID" value="KKM12993.1"/>
    <property type="molecule type" value="Genomic_DNA"/>
</dbReference>
<dbReference type="GO" id="GO:0016887">
    <property type="term" value="F:ATP hydrolysis activity"/>
    <property type="evidence" value="ECO:0007669"/>
    <property type="project" value="InterPro"/>
</dbReference>
<dbReference type="GO" id="GO:0005737">
    <property type="term" value="C:cytoplasm"/>
    <property type="evidence" value="ECO:0007669"/>
    <property type="project" value="TreeGrafter"/>
</dbReference>
<dbReference type="GO" id="GO:0005524">
    <property type="term" value="F:ATP binding"/>
    <property type="evidence" value="ECO:0007669"/>
    <property type="project" value="InterPro"/>
</dbReference>
<protein>
    <recommendedName>
        <fullName evidence="1">ABC transporter domain-containing protein</fullName>
    </recommendedName>
</protein>
<dbReference type="Gene3D" id="3.10.20.30">
    <property type="match status" value="1"/>
</dbReference>
<feature type="non-terminal residue" evidence="2">
    <location>
        <position position="224"/>
    </location>
</feature>
<gene>
    <name evidence="2" type="ORF">LCGC14_1719450</name>
</gene>
<feature type="domain" description="ABC transporter" evidence="1">
    <location>
        <begin position="22"/>
        <end position="60"/>
    </location>
</feature>
<dbReference type="InterPro" id="IPR012675">
    <property type="entry name" value="Beta-grasp_dom_sf"/>
</dbReference>
<dbReference type="Gene3D" id="1.10.150.300">
    <property type="entry name" value="TGS-like domain"/>
    <property type="match status" value="1"/>
</dbReference>
<dbReference type="InterPro" id="IPR003439">
    <property type="entry name" value="ABC_transporter-like_ATP-bd"/>
</dbReference>
<dbReference type="Gene3D" id="3.40.50.300">
    <property type="entry name" value="P-loop containing nucleotide triphosphate hydrolases"/>
    <property type="match status" value="1"/>
</dbReference>
<dbReference type="InterPro" id="IPR027417">
    <property type="entry name" value="P-loop_NTPase"/>
</dbReference>
<evidence type="ECO:0000259" key="1">
    <source>
        <dbReference type="Pfam" id="PF00005"/>
    </source>
</evidence>
<proteinExistence type="predicted"/>